<keyword evidence="3 4" id="KW-0732">Signal</keyword>
<feature type="domain" description="PBP" evidence="6">
    <location>
        <begin position="44"/>
        <end position="297"/>
    </location>
</feature>
<dbReference type="SUPFAM" id="SSF53850">
    <property type="entry name" value="Periplasmic binding protein-like II"/>
    <property type="match status" value="1"/>
</dbReference>
<dbReference type="GO" id="GO:0006817">
    <property type="term" value="P:phosphate ion transport"/>
    <property type="evidence" value="ECO:0007669"/>
    <property type="project" value="UniProtKB-UniRule"/>
</dbReference>
<evidence type="ECO:0000259" key="6">
    <source>
        <dbReference type="Pfam" id="PF12849"/>
    </source>
</evidence>
<comment type="function">
    <text evidence="4">Involved in the system for phosphate transport across the cytoplasmic membrane.</text>
</comment>
<evidence type="ECO:0000256" key="1">
    <source>
        <dbReference type="ARBA" id="ARBA00008725"/>
    </source>
</evidence>
<keyword evidence="4" id="KW-0592">Phosphate transport</keyword>
<proteinExistence type="inferred from homology"/>
<dbReference type="NCBIfam" id="TIGR02136">
    <property type="entry name" value="ptsS_2"/>
    <property type="match status" value="1"/>
</dbReference>
<dbReference type="Gene3D" id="3.40.190.10">
    <property type="entry name" value="Periplasmic binding protein-like II"/>
    <property type="match status" value="2"/>
</dbReference>
<dbReference type="AlphaFoldDB" id="A0AAU7ATQ0"/>
<dbReference type="GO" id="GO:0042301">
    <property type="term" value="F:phosphate ion binding"/>
    <property type="evidence" value="ECO:0007669"/>
    <property type="project" value="UniProtKB-UniRule"/>
</dbReference>
<dbReference type="PROSITE" id="PS51257">
    <property type="entry name" value="PROKAR_LIPOPROTEIN"/>
    <property type="match status" value="1"/>
</dbReference>
<evidence type="ECO:0000313" key="7">
    <source>
        <dbReference type="EMBL" id="XAY04867.1"/>
    </source>
</evidence>
<dbReference type="InterPro" id="IPR011862">
    <property type="entry name" value="Phos-bd"/>
</dbReference>
<accession>A0AAU7ATQ0</accession>
<organism evidence="7">
    <name type="scientific">Paraconexibacter sp. AEG42_29</name>
    <dbReference type="NCBI Taxonomy" id="2997339"/>
    <lineage>
        <taxon>Bacteria</taxon>
        <taxon>Bacillati</taxon>
        <taxon>Actinomycetota</taxon>
        <taxon>Thermoleophilia</taxon>
        <taxon>Solirubrobacterales</taxon>
        <taxon>Paraconexibacteraceae</taxon>
        <taxon>Paraconexibacter</taxon>
    </lineage>
</organism>
<protein>
    <recommendedName>
        <fullName evidence="4">Phosphate-binding protein</fullName>
    </recommendedName>
</protein>
<gene>
    <name evidence="7" type="primary">sphX</name>
    <name evidence="7" type="ORF">DSM112329_01705</name>
</gene>
<reference evidence="7" key="1">
    <citation type="submission" date="2022-12" db="EMBL/GenBank/DDBJ databases">
        <title>Paraconexibacter alkalitolerans sp. nov. and Baekduia alba sp. nov., isolated from soil and emended description of the genera Paraconexibacter (Chun et al., 2020) and Baekduia (An et al., 2020).</title>
        <authorList>
            <person name="Vieira S."/>
            <person name="Huber K.J."/>
            <person name="Geppert A."/>
            <person name="Wolf J."/>
            <person name="Neumann-Schaal M."/>
            <person name="Muesken M."/>
            <person name="Overmann J."/>
        </authorList>
    </citation>
    <scope>NUCLEOTIDE SEQUENCE</scope>
    <source>
        <strain evidence="7">AEG42_29</strain>
    </source>
</reference>
<evidence type="ECO:0000256" key="2">
    <source>
        <dbReference type="ARBA" id="ARBA00022448"/>
    </source>
</evidence>
<sequence length="329" mass="34092">MRSSKFIAVLGAGALAMGVAACGSDDEGSSGSTGSSNASASSGSSEKVSGSISIDGSSTVFPFAQAAAELFQEEQPDVKITVGQSGTGGGFEKFCAGETDISNASRAIKDDEEVPLCEKGGVKYGEVQIANDGIAVVSNKGLTVDCLTVDQLKQVWNKGSKVASLKDVDAKFPDTKLSLYGPGTDSGTFDFFTKEINGEEGATRDDYQASEDDNQLLTGVEGDGGGFGYFGFSYYEGAADKLNLVGIDAGDGCVKPSNETIQDGTYKPLGRPLYMYPSSKSIAKPEVKAFMEFVLANQEAIAEAAKIVPLTAEQATKARTDLTSAEAPA</sequence>
<dbReference type="PANTHER" id="PTHR30570">
    <property type="entry name" value="PERIPLASMIC PHOSPHATE BINDING COMPONENT OF PHOSPHATE ABC TRANSPORTER"/>
    <property type="match status" value="1"/>
</dbReference>
<evidence type="ECO:0000256" key="3">
    <source>
        <dbReference type="ARBA" id="ARBA00022729"/>
    </source>
</evidence>
<keyword evidence="2 4" id="KW-0813">Transport</keyword>
<evidence type="ECO:0000256" key="4">
    <source>
        <dbReference type="RuleBase" id="RU367119"/>
    </source>
</evidence>
<evidence type="ECO:0000256" key="5">
    <source>
        <dbReference type="SAM" id="MobiDB-lite"/>
    </source>
</evidence>
<dbReference type="KEGG" id="parq:DSM112329_01705"/>
<dbReference type="InterPro" id="IPR024370">
    <property type="entry name" value="PBP_domain"/>
</dbReference>
<feature type="region of interest" description="Disordered" evidence="5">
    <location>
        <begin position="23"/>
        <end position="53"/>
    </location>
</feature>
<feature type="chain" id="PRO_5043106124" description="Phosphate-binding protein" evidence="4">
    <location>
        <begin position="22"/>
        <end position="329"/>
    </location>
</feature>
<dbReference type="EMBL" id="CP114014">
    <property type="protein sequence ID" value="XAY04867.1"/>
    <property type="molecule type" value="Genomic_DNA"/>
</dbReference>
<dbReference type="Pfam" id="PF12849">
    <property type="entry name" value="PBP_like_2"/>
    <property type="match status" value="1"/>
</dbReference>
<dbReference type="RefSeq" id="WP_354701391.1">
    <property type="nucleotide sequence ID" value="NZ_CP114014.1"/>
</dbReference>
<dbReference type="InterPro" id="IPR050811">
    <property type="entry name" value="Phosphate_ABC_transporter"/>
</dbReference>
<dbReference type="PANTHER" id="PTHR30570:SF1">
    <property type="entry name" value="PHOSPHATE-BINDING PROTEIN PSTS"/>
    <property type="match status" value="1"/>
</dbReference>
<name>A0AAU7ATQ0_9ACTN</name>
<feature type="signal peptide" evidence="4">
    <location>
        <begin position="1"/>
        <end position="21"/>
    </location>
</feature>
<comment type="similarity">
    <text evidence="1 4">Belongs to the PstS family.</text>
</comment>